<dbReference type="AlphaFoldDB" id="A0A0A6UIH5"/>
<comment type="caution">
    <text evidence="1">The sequence shown here is derived from an EMBL/GenBank/DDBJ whole genome shotgun (WGS) entry which is preliminary data.</text>
</comment>
<proteinExistence type="predicted"/>
<evidence type="ECO:0000313" key="2">
    <source>
        <dbReference type="Proteomes" id="UP000054537"/>
    </source>
</evidence>
<evidence type="ECO:0000313" key="1">
    <source>
        <dbReference type="EMBL" id="KHD74124.1"/>
    </source>
</evidence>
<reference evidence="1 2" key="1">
    <citation type="submission" date="2014-10" db="EMBL/GenBank/DDBJ databases">
        <title>Draft genome sequence of Actinoplanes utahensis NRRL 12052.</title>
        <authorList>
            <person name="Velasco-Bucheli B."/>
            <person name="del Cerro C."/>
            <person name="Hormigo D."/>
            <person name="Garcia J.L."/>
            <person name="Acebal C."/>
            <person name="Arroyo M."/>
            <person name="de la Mata I."/>
        </authorList>
    </citation>
    <scope>NUCLEOTIDE SEQUENCE [LARGE SCALE GENOMIC DNA]</scope>
    <source>
        <strain evidence="1 2">NRRL 12052</strain>
    </source>
</reference>
<gene>
    <name evidence="1" type="ORF">MB27_30675</name>
</gene>
<keyword evidence="2" id="KW-1185">Reference proteome</keyword>
<sequence>MVHLTATASVQFGGDRTTWFRIIGVDPRPTYPGWIWLVGYALDDQGTAVLRREVFVQTAGLIFGTPGKPQRRG</sequence>
<accession>A0A0A6UIH5</accession>
<name>A0A0A6UIH5_ACTUT</name>
<dbReference type="EMBL" id="JRTT01000055">
    <property type="protein sequence ID" value="KHD74124.1"/>
    <property type="molecule type" value="Genomic_DNA"/>
</dbReference>
<protein>
    <submittedName>
        <fullName evidence="1">Uncharacterized protein</fullName>
    </submittedName>
</protein>
<dbReference type="Proteomes" id="UP000054537">
    <property type="component" value="Unassembled WGS sequence"/>
</dbReference>
<organism evidence="1 2">
    <name type="scientific">Actinoplanes utahensis</name>
    <dbReference type="NCBI Taxonomy" id="1869"/>
    <lineage>
        <taxon>Bacteria</taxon>
        <taxon>Bacillati</taxon>
        <taxon>Actinomycetota</taxon>
        <taxon>Actinomycetes</taxon>
        <taxon>Micromonosporales</taxon>
        <taxon>Micromonosporaceae</taxon>
        <taxon>Actinoplanes</taxon>
    </lineage>
</organism>